<protein>
    <submittedName>
        <fullName evidence="1">GMC oxidoreductase</fullName>
    </submittedName>
</protein>
<dbReference type="EMBL" id="MU394406">
    <property type="protein sequence ID" value="KAI6081148.1"/>
    <property type="molecule type" value="Genomic_DNA"/>
</dbReference>
<keyword evidence="2" id="KW-1185">Reference proteome</keyword>
<sequence>MAPNTKNSVISKIVSLALLIAGFAVAAPGVKRQSTEYDYVVVGSGPGGGPLAVNLAKAGYSVFLIEAGDASVPNGFGQYPPSLTWDFFVNHYPEDDPRNNKYSHLTWKTPEGRYWVGQTGAPEGSTLLGVYYPRGATLGGSSMINAMCTWLPSDSDWNYVYELTGDETWKAENMRNIFTKIEHNNYMPAGTAGHGFDGFFQTAMGSMRGSGKGNKVMDAYASDLNLTMPMADLLKRDPNVLSADRDTTSSIYGLVQHQYNTGGRYSSRDYVQAAQQDTSIPLTVSLNSLATRVLFDTTADTPRATGVEYLEGKSLYAADSRRVAGATGTKKTVTAKREVIVSGGTFNSPQLLMLSGVGPADHLAQFNISVVKDLPGVGQNMMDNQEMPIVGTGNGGTGEAGVAMIRTSHPAYGNERDMFLMGGQGFLFRGFWPDNQTATLPPNPPQPYGVSMVKGSSVNNRGWVKLRSADPQDTPEINFNHYAAGAEYDLEAMKDVIGWVRRIYTAIGITPQEPPCSGTIDADGKCGKDDEDWLHKQTFGHHPTSTNRIGADNDTMAVLDSKFRVRGVAGLRVVDASAFARIPGVFPVVSTFLISQKASDEMIAELQAGITGK</sequence>
<accession>A0ACC0CL18</accession>
<name>A0ACC0CL18_9PEZI</name>
<evidence type="ECO:0000313" key="2">
    <source>
        <dbReference type="Proteomes" id="UP001497680"/>
    </source>
</evidence>
<reference evidence="1 2" key="1">
    <citation type="journal article" date="2022" name="New Phytol.">
        <title>Ecological generalism drives hyperdiversity of secondary metabolite gene clusters in xylarialean endophytes.</title>
        <authorList>
            <person name="Franco M.E.E."/>
            <person name="Wisecaver J.H."/>
            <person name="Arnold A.E."/>
            <person name="Ju Y.M."/>
            <person name="Slot J.C."/>
            <person name="Ahrendt S."/>
            <person name="Moore L.P."/>
            <person name="Eastman K.E."/>
            <person name="Scott K."/>
            <person name="Konkel Z."/>
            <person name="Mondo S.J."/>
            <person name="Kuo A."/>
            <person name="Hayes R.D."/>
            <person name="Haridas S."/>
            <person name="Andreopoulos B."/>
            <person name="Riley R."/>
            <person name="LaButti K."/>
            <person name="Pangilinan J."/>
            <person name="Lipzen A."/>
            <person name="Amirebrahimi M."/>
            <person name="Yan J."/>
            <person name="Adam C."/>
            <person name="Keymanesh K."/>
            <person name="Ng V."/>
            <person name="Louie K."/>
            <person name="Northen T."/>
            <person name="Drula E."/>
            <person name="Henrissat B."/>
            <person name="Hsieh H.M."/>
            <person name="Youens-Clark K."/>
            <person name="Lutzoni F."/>
            <person name="Miadlikowska J."/>
            <person name="Eastwood D.C."/>
            <person name="Hamelin R.C."/>
            <person name="Grigoriev I.V."/>
            <person name="U'Ren J.M."/>
        </authorList>
    </citation>
    <scope>NUCLEOTIDE SEQUENCE [LARGE SCALE GENOMIC DNA]</scope>
    <source>
        <strain evidence="1 2">ER1909</strain>
    </source>
</reference>
<proteinExistence type="predicted"/>
<dbReference type="Proteomes" id="UP001497680">
    <property type="component" value="Unassembled WGS sequence"/>
</dbReference>
<comment type="caution">
    <text evidence="1">The sequence shown here is derived from an EMBL/GenBank/DDBJ whole genome shotgun (WGS) entry which is preliminary data.</text>
</comment>
<evidence type="ECO:0000313" key="1">
    <source>
        <dbReference type="EMBL" id="KAI6081148.1"/>
    </source>
</evidence>
<gene>
    <name evidence="1" type="ORF">F4821DRAFT_265220</name>
</gene>
<organism evidence="1 2">
    <name type="scientific">Hypoxylon rubiginosum</name>
    <dbReference type="NCBI Taxonomy" id="110542"/>
    <lineage>
        <taxon>Eukaryota</taxon>
        <taxon>Fungi</taxon>
        <taxon>Dikarya</taxon>
        <taxon>Ascomycota</taxon>
        <taxon>Pezizomycotina</taxon>
        <taxon>Sordariomycetes</taxon>
        <taxon>Xylariomycetidae</taxon>
        <taxon>Xylariales</taxon>
        <taxon>Hypoxylaceae</taxon>
        <taxon>Hypoxylon</taxon>
    </lineage>
</organism>